<dbReference type="EMBL" id="BAABLK010000023">
    <property type="protein sequence ID" value="GAA5226826.1"/>
    <property type="molecule type" value="Genomic_DNA"/>
</dbReference>
<sequence length="141" mass="14639">MEPCGPCRVLGIGGFQDPPEPGRHLVLRADGDVAKFVPRGPVGTGDGRSPLFRTAVWRGTRCCALSPGLQAALRCRGRRHTANLAVFATSLALRYRGWNLLTEAIVTSVPVVVIDAFATTPHGLGPLAGGVVGGLGAGVLF</sequence>
<proteinExistence type="predicted"/>
<gene>
    <name evidence="1" type="ORF">GCM10025778_13590</name>
</gene>
<evidence type="ECO:0000313" key="2">
    <source>
        <dbReference type="Proteomes" id="UP001501257"/>
    </source>
</evidence>
<name>A0ABP9TK89_9MICC</name>
<organism evidence="1 2">
    <name type="scientific">Paeniglutamicibacter antarcticus</name>
    <dbReference type="NCBI Taxonomy" id="494023"/>
    <lineage>
        <taxon>Bacteria</taxon>
        <taxon>Bacillati</taxon>
        <taxon>Actinomycetota</taxon>
        <taxon>Actinomycetes</taxon>
        <taxon>Micrococcales</taxon>
        <taxon>Micrococcaceae</taxon>
        <taxon>Paeniglutamicibacter</taxon>
    </lineage>
</organism>
<keyword evidence="2" id="KW-1185">Reference proteome</keyword>
<evidence type="ECO:0000313" key="1">
    <source>
        <dbReference type="EMBL" id="GAA5226826.1"/>
    </source>
</evidence>
<accession>A0ABP9TK89</accession>
<comment type="caution">
    <text evidence="1">The sequence shown here is derived from an EMBL/GenBank/DDBJ whole genome shotgun (WGS) entry which is preliminary data.</text>
</comment>
<dbReference type="Proteomes" id="UP001501257">
    <property type="component" value="Unassembled WGS sequence"/>
</dbReference>
<reference evidence="2" key="1">
    <citation type="journal article" date="2019" name="Int. J. Syst. Evol. Microbiol.">
        <title>The Global Catalogue of Microorganisms (GCM) 10K type strain sequencing project: providing services to taxonomists for standard genome sequencing and annotation.</title>
        <authorList>
            <consortium name="The Broad Institute Genomics Platform"/>
            <consortium name="The Broad Institute Genome Sequencing Center for Infectious Disease"/>
            <person name="Wu L."/>
            <person name="Ma J."/>
        </authorList>
    </citation>
    <scope>NUCLEOTIDE SEQUENCE [LARGE SCALE GENOMIC DNA]</scope>
    <source>
        <strain evidence="2">JCM 18952</strain>
    </source>
</reference>
<protein>
    <submittedName>
        <fullName evidence="1">Uncharacterized protein</fullName>
    </submittedName>
</protein>